<gene>
    <name evidence="2" type="ORF">MBEBAB_2016</name>
</gene>
<proteinExistence type="predicted"/>
<dbReference type="AlphaFoldDB" id="A0A8E0NCG7"/>
<evidence type="ECO:0008006" key="4">
    <source>
        <dbReference type="Google" id="ProtNLM"/>
    </source>
</evidence>
<dbReference type="PIRSF" id="PIRSF031679">
    <property type="entry name" value="Mtase_Alr7345_prd"/>
    <property type="match status" value="1"/>
</dbReference>
<organism evidence="2 3">
    <name type="scientific">Brevundimonas abyssalis TAR-001</name>
    <dbReference type="NCBI Taxonomy" id="1391729"/>
    <lineage>
        <taxon>Bacteria</taxon>
        <taxon>Pseudomonadati</taxon>
        <taxon>Pseudomonadota</taxon>
        <taxon>Alphaproteobacteria</taxon>
        <taxon>Caulobacterales</taxon>
        <taxon>Caulobacteraceae</taxon>
        <taxon>Brevundimonas</taxon>
    </lineage>
</organism>
<keyword evidence="3" id="KW-1185">Reference proteome</keyword>
<evidence type="ECO:0000313" key="3">
    <source>
        <dbReference type="Proteomes" id="UP000016569"/>
    </source>
</evidence>
<dbReference type="InterPro" id="IPR006311">
    <property type="entry name" value="TAT_signal"/>
</dbReference>
<evidence type="ECO:0000313" key="2">
    <source>
        <dbReference type="EMBL" id="GAD59766.1"/>
    </source>
</evidence>
<dbReference type="Gene3D" id="3.40.50.150">
    <property type="entry name" value="Vaccinia Virus protein VP39"/>
    <property type="match status" value="1"/>
</dbReference>
<name>A0A8E0NCG7_9CAUL</name>
<dbReference type="SUPFAM" id="SSF53335">
    <property type="entry name" value="S-adenosyl-L-methionine-dependent methyltransferases"/>
    <property type="match status" value="1"/>
</dbReference>
<protein>
    <recommendedName>
        <fullName evidence="4">Methyltransferase</fullName>
    </recommendedName>
</protein>
<accession>A0A8E0NCG7</accession>
<feature type="region of interest" description="Disordered" evidence="1">
    <location>
        <begin position="257"/>
        <end position="290"/>
    </location>
</feature>
<dbReference type="Proteomes" id="UP000016569">
    <property type="component" value="Unassembled WGS sequence"/>
</dbReference>
<reference evidence="3" key="1">
    <citation type="journal article" date="2013" name="Genome Announc.">
        <title>Draft Genome Sequence of the Dimorphic Prosthecate Bacterium Brevundimonas abyssalis TAR-001T.</title>
        <authorList>
            <person name="Tsubouchi T."/>
            <person name="Nishi S."/>
            <person name="Usui K."/>
            <person name="Shimane Y."/>
            <person name="Takaki Y."/>
            <person name="Maruyama T."/>
            <person name="Hatada Y."/>
        </authorList>
    </citation>
    <scope>NUCLEOTIDE SEQUENCE [LARGE SCALE GENOMIC DNA]</scope>
    <source>
        <strain evidence="3">TAR-001</strain>
    </source>
</reference>
<dbReference type="InterPro" id="IPR029063">
    <property type="entry name" value="SAM-dependent_MTases_sf"/>
</dbReference>
<dbReference type="EMBL" id="BATC01000038">
    <property type="protein sequence ID" value="GAD59766.1"/>
    <property type="molecule type" value="Genomic_DNA"/>
</dbReference>
<sequence>MGFMADRSWNQAMSASRRRLLAGGAALAGLTLVSACGRGAEPEVAEGEPQGPPPPPEGSLEWAVAGAWRVHDRGRDQWRHPVETLTFFGIEPDMHVVEMWPGVGWYTEILAPYLNRGGGRLYAAGFEIGPDADPALRQVMARFEGRFAADRRLYGDVEISAFGPTSGPLAPAGTIDMALFLRSLHAWMAAGIAEKAFADAYAALKPGGVLGVEQHRGASGGDQDPAAATGYVQEAFVKQLAAEAGFVFVASSEVNANPEDTKDHPFGVDTLPPNSMTAPPGEPADPEFDRSRYDAIGESDRMTLKFRKPE</sequence>
<comment type="caution">
    <text evidence="2">The sequence shown here is derived from an EMBL/GenBank/DDBJ whole genome shotgun (WGS) entry which is preliminary data.</text>
</comment>
<dbReference type="PROSITE" id="PS51318">
    <property type="entry name" value="TAT"/>
    <property type="match status" value="1"/>
</dbReference>
<evidence type="ECO:0000256" key="1">
    <source>
        <dbReference type="SAM" id="MobiDB-lite"/>
    </source>
</evidence>
<dbReference type="InterPro" id="IPR016980">
    <property type="entry name" value="S-AdoMet-dep_MeTrfase_Alr7345"/>
</dbReference>